<evidence type="ECO:0000313" key="3">
    <source>
        <dbReference type="Proteomes" id="UP000029385"/>
    </source>
</evidence>
<dbReference type="PATRIC" id="fig|1121015.4.peg.53"/>
<reference evidence="2 3" key="1">
    <citation type="submission" date="2013-09" db="EMBL/GenBank/DDBJ databases">
        <title>Genome sequencing of Arenimonas oryziterrae.</title>
        <authorList>
            <person name="Chen F."/>
            <person name="Wang G."/>
        </authorList>
    </citation>
    <scope>NUCLEOTIDE SEQUENCE [LARGE SCALE GENOMIC DNA]</scope>
    <source>
        <strain evidence="2 3">YC6267</strain>
    </source>
</reference>
<dbReference type="PANTHER" id="PTHR21530">
    <property type="entry name" value="PHEROMONE SHUTDOWN PROTEIN"/>
    <property type="match status" value="1"/>
</dbReference>
<proteinExistence type="predicted"/>
<keyword evidence="1" id="KW-0812">Transmembrane</keyword>
<accession>A0A091AYJ4</accession>
<dbReference type="RefSeq" id="WP_022968642.1">
    <property type="nucleotide sequence ID" value="NZ_ATVD01000002.1"/>
</dbReference>
<keyword evidence="3" id="KW-1185">Reference proteome</keyword>
<sequence>MTESRSDLAQQPHAIVERDGVRYTLLGTAHVSRASIEAVEAAIASGTYDTIAVELDNNRLRALTEPDLLNKLDLFQIIREGKTGLVAANLALAAYQRRLAEQLGVEPGAELKAAALGAKQRGLALAVIDRDVGTTLKRAWSKLGLWGRSKLMAGLAGSLFVDEKVEESEIEKLKEGDLLESSFGEFAEQTPELFEAVIAERDRYMAARLRQVGAEGQAREVLAVVGAGHLKGLETELTEGNAPPAELLAELDNLPQGSRIPWFTMIFAGSLLAAFGWGYYHGGFDLASKLVLSWSVITAIGGALGCLAAGGHPLSILGAALASPISPLIPALSSGMVSAFIEAWLRRPTYQDMLNLRDDTISLAGWWRNRFSRAFLNFVLTNLGTSIAVWVAGAAVIHKLG</sequence>
<evidence type="ECO:0008006" key="4">
    <source>
        <dbReference type="Google" id="ProtNLM"/>
    </source>
</evidence>
<evidence type="ECO:0000256" key="1">
    <source>
        <dbReference type="SAM" id="Phobius"/>
    </source>
</evidence>
<dbReference type="Pfam" id="PF01963">
    <property type="entry name" value="TraB_PrgY_gumN"/>
    <property type="match status" value="1"/>
</dbReference>
<feature type="transmembrane region" description="Helical" evidence="1">
    <location>
        <begin position="316"/>
        <end position="345"/>
    </location>
</feature>
<feature type="transmembrane region" description="Helical" evidence="1">
    <location>
        <begin position="291"/>
        <end position="310"/>
    </location>
</feature>
<dbReference type="OrthoDB" id="9809330at2"/>
<gene>
    <name evidence="2" type="ORF">N789_00255</name>
</gene>
<dbReference type="EMBL" id="AVCI01000001">
    <property type="protein sequence ID" value="KFN44471.1"/>
    <property type="molecule type" value="Genomic_DNA"/>
</dbReference>
<dbReference type="CDD" id="cd14726">
    <property type="entry name" value="TraB_PrgY-like"/>
    <property type="match status" value="1"/>
</dbReference>
<dbReference type="eggNOG" id="COG1916">
    <property type="taxonomic scope" value="Bacteria"/>
</dbReference>
<protein>
    <recommendedName>
        <fullName evidence="4">Conjugal transfer protein TraB</fullName>
    </recommendedName>
</protein>
<feature type="transmembrane region" description="Helical" evidence="1">
    <location>
        <begin position="375"/>
        <end position="397"/>
    </location>
</feature>
<dbReference type="InterPro" id="IPR005230">
    <property type="entry name" value="TraB_bac"/>
</dbReference>
<evidence type="ECO:0000313" key="2">
    <source>
        <dbReference type="EMBL" id="KFN44471.1"/>
    </source>
</evidence>
<dbReference type="AlphaFoldDB" id="A0A091AYJ4"/>
<dbReference type="PANTHER" id="PTHR21530:SF7">
    <property type="entry name" value="TRAB DOMAIN-CONTAINING PROTEIN"/>
    <property type="match status" value="1"/>
</dbReference>
<feature type="transmembrane region" description="Helical" evidence="1">
    <location>
        <begin position="260"/>
        <end position="279"/>
    </location>
</feature>
<comment type="caution">
    <text evidence="2">The sequence shown here is derived from an EMBL/GenBank/DDBJ whole genome shotgun (WGS) entry which is preliminary data.</text>
</comment>
<keyword evidence="1" id="KW-1133">Transmembrane helix</keyword>
<name>A0A091AYJ4_9GAMM</name>
<keyword evidence="1" id="KW-0472">Membrane</keyword>
<dbReference type="InterPro" id="IPR046345">
    <property type="entry name" value="TraB_PrgY-like"/>
</dbReference>
<dbReference type="InterPro" id="IPR002816">
    <property type="entry name" value="TraB/PrgY/GumN_fam"/>
</dbReference>
<dbReference type="NCBIfam" id="TIGR00261">
    <property type="entry name" value="traB"/>
    <property type="match status" value="1"/>
</dbReference>
<dbReference type="Proteomes" id="UP000029385">
    <property type="component" value="Unassembled WGS sequence"/>
</dbReference>
<dbReference type="STRING" id="1121015.GCA_000420545_00998"/>
<organism evidence="2 3">
    <name type="scientific">Arenimonas oryziterrae DSM 21050 = YC6267</name>
    <dbReference type="NCBI Taxonomy" id="1121015"/>
    <lineage>
        <taxon>Bacteria</taxon>
        <taxon>Pseudomonadati</taxon>
        <taxon>Pseudomonadota</taxon>
        <taxon>Gammaproteobacteria</taxon>
        <taxon>Lysobacterales</taxon>
        <taxon>Lysobacteraceae</taxon>
        <taxon>Arenimonas</taxon>
    </lineage>
</organism>